<keyword evidence="1" id="KW-0812">Transmembrane</keyword>
<dbReference type="AlphaFoldDB" id="A0A2G4YN34"/>
<comment type="caution">
    <text evidence="2">The sequence shown here is derived from an EMBL/GenBank/DDBJ whole genome shotgun (WGS) entry which is preliminary data.</text>
</comment>
<dbReference type="InParanoid" id="A0A2G4YN34"/>
<proteinExistence type="predicted"/>
<dbReference type="EMBL" id="PDEM01000031">
    <property type="protein sequence ID" value="PHZ83707.1"/>
    <property type="molecule type" value="Genomic_DNA"/>
</dbReference>
<keyword evidence="1" id="KW-1133">Transmembrane helix</keyword>
<evidence type="ECO:0000256" key="1">
    <source>
        <dbReference type="SAM" id="Phobius"/>
    </source>
</evidence>
<feature type="transmembrane region" description="Helical" evidence="1">
    <location>
        <begin position="20"/>
        <end position="41"/>
    </location>
</feature>
<keyword evidence="3" id="KW-1185">Reference proteome</keyword>
<dbReference type="Proteomes" id="UP000229730">
    <property type="component" value="Unassembled WGS sequence"/>
</dbReference>
<keyword evidence="1" id="KW-0472">Membrane</keyword>
<protein>
    <recommendedName>
        <fullName evidence="4">Flagellar protein FliL</fullName>
    </recommendedName>
</protein>
<sequence length="164" mass="17926">MVDEDKGEDVPKSGGGKKLLIIGLLAGLIIGGGGAAGALIMMGGGEHPPEPVPPVKEEPKKDPHFVKVERVTLPVIHKNRILGNAQIDFSLEVEDNDSKMALIRDLPEIRDSLLRHYSVTPIGKEGNPRNIDYAGLKETVKKLSNDVLKNDMVKRVMIVQARYF</sequence>
<organism evidence="2 3">
    <name type="scientific">Paremcibacter congregatus</name>
    <dbReference type="NCBI Taxonomy" id="2043170"/>
    <lineage>
        <taxon>Bacteria</taxon>
        <taxon>Pseudomonadati</taxon>
        <taxon>Pseudomonadota</taxon>
        <taxon>Alphaproteobacteria</taxon>
        <taxon>Emcibacterales</taxon>
        <taxon>Emcibacteraceae</taxon>
        <taxon>Paremcibacter</taxon>
    </lineage>
</organism>
<accession>A0A2G4YN34</accession>
<evidence type="ECO:0008006" key="4">
    <source>
        <dbReference type="Google" id="ProtNLM"/>
    </source>
</evidence>
<name>A0A2G4YN34_9PROT</name>
<evidence type="ECO:0000313" key="3">
    <source>
        <dbReference type="Proteomes" id="UP000229730"/>
    </source>
</evidence>
<gene>
    <name evidence="2" type="ORF">CRD36_15135</name>
</gene>
<dbReference type="RefSeq" id="WP_099474754.1">
    <property type="nucleotide sequence ID" value="NZ_CP041025.1"/>
</dbReference>
<reference evidence="2 3" key="1">
    <citation type="submission" date="2017-10" db="EMBL/GenBank/DDBJ databases">
        <title>Frigbacter circumglobatus gen. nov. sp. nov., isolated from sediment cultured in situ.</title>
        <authorList>
            <person name="Zhao Z."/>
        </authorList>
    </citation>
    <scope>NUCLEOTIDE SEQUENCE [LARGE SCALE GENOMIC DNA]</scope>
    <source>
        <strain evidence="2 3">ZYL</strain>
    </source>
</reference>
<evidence type="ECO:0000313" key="2">
    <source>
        <dbReference type="EMBL" id="PHZ83707.1"/>
    </source>
</evidence>